<dbReference type="InterPro" id="IPR036116">
    <property type="entry name" value="FN3_sf"/>
</dbReference>
<dbReference type="PANTHER" id="PTHR23037">
    <property type="entry name" value="CYTOKINE RECEPTOR"/>
    <property type="match status" value="1"/>
</dbReference>
<dbReference type="PANTHER" id="PTHR23037:SF42">
    <property type="entry name" value="CYTOKINE RECEPTOR COMMON SUBUNIT GAMMA ISOFORM X1-RELATED"/>
    <property type="match status" value="1"/>
</dbReference>
<keyword evidence="2 8" id="KW-0812">Transmembrane</keyword>
<dbReference type="InterPro" id="IPR003961">
    <property type="entry name" value="FN3_dom"/>
</dbReference>
<feature type="domain" description="Fibronectin type-III" evidence="10">
    <location>
        <begin position="120"/>
        <end position="221"/>
    </location>
</feature>
<feature type="transmembrane region" description="Helical" evidence="8">
    <location>
        <begin position="227"/>
        <end position="247"/>
    </location>
</feature>
<keyword evidence="7" id="KW-0325">Glycoprotein</keyword>
<feature type="chain" id="PRO_5039129232" description="Fibronectin type-III domain-containing protein" evidence="9">
    <location>
        <begin position="19"/>
        <end position="301"/>
    </location>
</feature>
<reference evidence="11" key="1">
    <citation type="submission" date="2021-01" db="EMBL/GenBank/DDBJ databases">
        <authorList>
            <person name="Zahm M."/>
            <person name="Roques C."/>
            <person name="Cabau C."/>
            <person name="Klopp C."/>
            <person name="Donnadieu C."/>
            <person name="Jouanno E."/>
            <person name="Lampietro C."/>
            <person name="Louis A."/>
            <person name="Herpin A."/>
            <person name="Echchiki A."/>
            <person name="Berthelot C."/>
            <person name="Parey E."/>
            <person name="Roest-Crollius H."/>
            <person name="Braasch I."/>
            <person name="Postlethwait J."/>
            <person name="Bobe J."/>
            <person name="Montfort J."/>
            <person name="Bouchez O."/>
            <person name="Begum T."/>
            <person name="Mejri S."/>
            <person name="Adams A."/>
            <person name="Chen W.-J."/>
            <person name="Guiguen Y."/>
        </authorList>
    </citation>
    <scope>NUCLEOTIDE SEQUENCE</scope>
    <source>
        <strain evidence="11">YG-15Mar2019-1</strain>
        <tissue evidence="11">Brain</tissue>
    </source>
</reference>
<keyword evidence="12" id="KW-1185">Reference proteome</keyword>
<evidence type="ECO:0000313" key="11">
    <source>
        <dbReference type="EMBL" id="KAG7459941.1"/>
    </source>
</evidence>
<gene>
    <name evidence="11" type="ORF">MATL_G00215950</name>
</gene>
<dbReference type="GO" id="GO:0002532">
    <property type="term" value="P:production of molecular mediator involved in inflammatory response"/>
    <property type="evidence" value="ECO:0007669"/>
    <property type="project" value="InterPro"/>
</dbReference>
<comment type="caution">
    <text evidence="11">The sequence shown here is derived from an EMBL/GenBank/DDBJ whole genome shotgun (WGS) entry which is preliminary data.</text>
</comment>
<name>A0A9D3PIQ6_MEGAT</name>
<evidence type="ECO:0000259" key="10">
    <source>
        <dbReference type="PROSITE" id="PS50853"/>
    </source>
</evidence>
<dbReference type="AlphaFoldDB" id="A0A9D3PIQ6"/>
<proteinExistence type="predicted"/>
<keyword evidence="6" id="KW-0675">Receptor</keyword>
<dbReference type="InterPro" id="IPR015319">
    <property type="entry name" value="IL-4_rcpt-alpha_N"/>
</dbReference>
<evidence type="ECO:0000256" key="6">
    <source>
        <dbReference type="ARBA" id="ARBA00023170"/>
    </source>
</evidence>
<dbReference type="PROSITE" id="PS50853">
    <property type="entry name" value="FN3"/>
    <property type="match status" value="1"/>
</dbReference>
<organism evidence="11 12">
    <name type="scientific">Megalops atlanticus</name>
    <name type="common">Tarpon</name>
    <name type="synonym">Clupea gigantea</name>
    <dbReference type="NCBI Taxonomy" id="7932"/>
    <lineage>
        <taxon>Eukaryota</taxon>
        <taxon>Metazoa</taxon>
        <taxon>Chordata</taxon>
        <taxon>Craniata</taxon>
        <taxon>Vertebrata</taxon>
        <taxon>Euteleostomi</taxon>
        <taxon>Actinopterygii</taxon>
        <taxon>Neopterygii</taxon>
        <taxon>Teleostei</taxon>
        <taxon>Elopiformes</taxon>
        <taxon>Megalopidae</taxon>
        <taxon>Megalops</taxon>
    </lineage>
</organism>
<dbReference type="EMBL" id="JAFDVH010000019">
    <property type="protein sequence ID" value="KAG7459941.1"/>
    <property type="molecule type" value="Genomic_DNA"/>
</dbReference>
<evidence type="ECO:0000256" key="3">
    <source>
        <dbReference type="ARBA" id="ARBA00022729"/>
    </source>
</evidence>
<accession>A0A9D3PIQ6</accession>
<evidence type="ECO:0000256" key="5">
    <source>
        <dbReference type="ARBA" id="ARBA00023136"/>
    </source>
</evidence>
<dbReference type="Gene3D" id="2.60.40.10">
    <property type="entry name" value="Immunoglobulins"/>
    <property type="match status" value="2"/>
</dbReference>
<dbReference type="InterPro" id="IPR013783">
    <property type="entry name" value="Ig-like_fold"/>
</dbReference>
<protein>
    <recommendedName>
        <fullName evidence="10">Fibronectin type-III domain-containing protein</fullName>
    </recommendedName>
</protein>
<keyword evidence="5 8" id="KW-0472">Membrane</keyword>
<evidence type="ECO:0000256" key="1">
    <source>
        <dbReference type="ARBA" id="ARBA00004479"/>
    </source>
</evidence>
<evidence type="ECO:0000256" key="2">
    <source>
        <dbReference type="ARBA" id="ARBA00022692"/>
    </source>
</evidence>
<evidence type="ECO:0000256" key="8">
    <source>
        <dbReference type="SAM" id="Phobius"/>
    </source>
</evidence>
<dbReference type="GO" id="GO:0009897">
    <property type="term" value="C:external side of plasma membrane"/>
    <property type="evidence" value="ECO:0007669"/>
    <property type="project" value="TreeGrafter"/>
</dbReference>
<keyword evidence="4 8" id="KW-1133">Transmembrane helix</keyword>
<dbReference type="SUPFAM" id="SSF49265">
    <property type="entry name" value="Fibronectin type III"/>
    <property type="match status" value="2"/>
</dbReference>
<keyword evidence="3 9" id="KW-0732">Signal</keyword>
<comment type="subcellular location">
    <subcellularLocation>
        <location evidence="1">Membrane</location>
        <topology evidence="1">Single-pass type I membrane protein</topology>
    </subcellularLocation>
</comment>
<dbReference type="GO" id="GO:0016064">
    <property type="term" value="P:immunoglobulin mediated immune response"/>
    <property type="evidence" value="ECO:0007669"/>
    <property type="project" value="TreeGrafter"/>
</dbReference>
<sequence>MKFVILLFFAEFVSLSDAHLNGPSVNCFNDYKTTMICDFTSDKPLNCGGYSLDFVSELQEHFTCVFVNRERDSNHLFKCGCTVEMPEFVIADNFNANLLKEGKVLNSRNISAIDKIKPQAPEILSVTQTGDGNFNVTWKTNYSENSVFGKSLKTQLSYKKKGEADEVASGYNCTGTFCIIPGSELEPSSEYVIKARSYSTKYGTEFSDWSNEVEWITSESTERMLKIIIPIFFVLLVINICALYWCCTKLKAKWWDRIPNPSNDIKKILPGNPKVFIPKQYDPSSYHIDFPTISAAEEKSW</sequence>
<feature type="signal peptide" evidence="9">
    <location>
        <begin position="1"/>
        <end position="18"/>
    </location>
</feature>
<evidence type="ECO:0000256" key="9">
    <source>
        <dbReference type="SAM" id="SignalP"/>
    </source>
</evidence>
<dbReference type="Pfam" id="PF09238">
    <property type="entry name" value="IL4Ra_N"/>
    <property type="match status" value="1"/>
</dbReference>
<evidence type="ECO:0000313" key="12">
    <source>
        <dbReference type="Proteomes" id="UP001046870"/>
    </source>
</evidence>
<evidence type="ECO:0000256" key="4">
    <source>
        <dbReference type="ARBA" id="ARBA00022989"/>
    </source>
</evidence>
<dbReference type="Proteomes" id="UP001046870">
    <property type="component" value="Chromosome 19"/>
</dbReference>
<dbReference type="CDD" id="cd00063">
    <property type="entry name" value="FN3"/>
    <property type="match status" value="1"/>
</dbReference>
<evidence type="ECO:0000256" key="7">
    <source>
        <dbReference type="ARBA" id="ARBA00023180"/>
    </source>
</evidence>
<dbReference type="OrthoDB" id="8962741at2759"/>
<dbReference type="GO" id="GO:0004896">
    <property type="term" value="F:cytokine receptor activity"/>
    <property type="evidence" value="ECO:0007669"/>
    <property type="project" value="InterPro"/>
</dbReference>